<evidence type="ECO:0000256" key="1">
    <source>
        <dbReference type="ARBA" id="ARBA00004123"/>
    </source>
</evidence>
<dbReference type="AlphaFoldDB" id="A0A2J6RTR2"/>
<keyword evidence="5" id="KW-0539">Nucleus</keyword>
<dbReference type="GO" id="GO:0000981">
    <property type="term" value="F:DNA-binding transcription factor activity, RNA polymerase II-specific"/>
    <property type="evidence" value="ECO:0007669"/>
    <property type="project" value="InterPro"/>
</dbReference>
<dbReference type="STRING" id="1149755.A0A2J6RTR2"/>
<dbReference type="CDD" id="cd00067">
    <property type="entry name" value="GAL4"/>
    <property type="match status" value="1"/>
</dbReference>
<dbReference type="SUPFAM" id="SSF57701">
    <property type="entry name" value="Zn2/Cys6 DNA-binding domain"/>
    <property type="match status" value="1"/>
</dbReference>
<comment type="subcellular location">
    <subcellularLocation>
        <location evidence="1">Nucleus</location>
    </subcellularLocation>
</comment>
<dbReference type="PANTHER" id="PTHR31845:SF32">
    <property type="entry name" value="MISCELLANEOUS ZN(II)2CYS6 TRANSCRIPTION FACTOR (EUROFUNG)-RELATED"/>
    <property type="match status" value="1"/>
</dbReference>
<dbReference type="PANTHER" id="PTHR31845">
    <property type="entry name" value="FINGER DOMAIN PROTEIN, PUTATIVE-RELATED"/>
    <property type="match status" value="1"/>
</dbReference>
<dbReference type="InterPro" id="IPR001138">
    <property type="entry name" value="Zn2Cys6_DnaBD"/>
</dbReference>
<keyword evidence="3" id="KW-0238">DNA-binding</keyword>
<evidence type="ECO:0000256" key="5">
    <source>
        <dbReference type="ARBA" id="ARBA00023242"/>
    </source>
</evidence>
<dbReference type="OrthoDB" id="1600564at2759"/>
<dbReference type="GO" id="GO:0005634">
    <property type="term" value="C:nucleus"/>
    <property type="evidence" value="ECO:0007669"/>
    <property type="project" value="UniProtKB-SubCell"/>
</dbReference>
<protein>
    <recommendedName>
        <fullName evidence="6">Zn(2)-C6 fungal-type domain-containing protein</fullName>
    </recommendedName>
</protein>
<evidence type="ECO:0000256" key="3">
    <source>
        <dbReference type="ARBA" id="ARBA00023125"/>
    </source>
</evidence>
<feature type="domain" description="Zn(2)-C6 fungal-type" evidence="6">
    <location>
        <begin position="26"/>
        <end position="56"/>
    </location>
</feature>
<dbReference type="EMBL" id="KZ613944">
    <property type="protein sequence ID" value="PMD41914.1"/>
    <property type="molecule type" value="Genomic_DNA"/>
</dbReference>
<evidence type="ECO:0000256" key="2">
    <source>
        <dbReference type="ARBA" id="ARBA00023015"/>
    </source>
</evidence>
<dbReference type="GO" id="GO:0008270">
    <property type="term" value="F:zinc ion binding"/>
    <property type="evidence" value="ECO:0007669"/>
    <property type="project" value="InterPro"/>
</dbReference>
<keyword evidence="2" id="KW-0805">Transcription regulation</keyword>
<keyword evidence="4" id="KW-0804">Transcription</keyword>
<dbReference type="Gene3D" id="4.10.240.10">
    <property type="entry name" value="Zn(2)-C6 fungal-type DNA-binding domain"/>
    <property type="match status" value="1"/>
</dbReference>
<dbReference type="Proteomes" id="UP000235786">
    <property type="component" value="Unassembled WGS sequence"/>
</dbReference>
<dbReference type="InterPro" id="IPR051089">
    <property type="entry name" value="prtT"/>
</dbReference>
<dbReference type="GO" id="GO:0000976">
    <property type="term" value="F:transcription cis-regulatory region binding"/>
    <property type="evidence" value="ECO:0007669"/>
    <property type="project" value="TreeGrafter"/>
</dbReference>
<dbReference type="PROSITE" id="PS00463">
    <property type="entry name" value="ZN2_CY6_FUNGAL_1"/>
    <property type="match status" value="1"/>
</dbReference>
<keyword evidence="8" id="KW-1185">Reference proteome</keyword>
<proteinExistence type="predicted"/>
<accession>A0A2J6RTR2</accession>
<evidence type="ECO:0000313" key="7">
    <source>
        <dbReference type="EMBL" id="PMD41914.1"/>
    </source>
</evidence>
<organism evidence="7 8">
    <name type="scientific">Hyaloscypha variabilis (strain UAMH 11265 / GT02V1 / F)</name>
    <name type="common">Meliniomyces variabilis</name>
    <dbReference type="NCBI Taxonomy" id="1149755"/>
    <lineage>
        <taxon>Eukaryota</taxon>
        <taxon>Fungi</taxon>
        <taxon>Dikarya</taxon>
        <taxon>Ascomycota</taxon>
        <taxon>Pezizomycotina</taxon>
        <taxon>Leotiomycetes</taxon>
        <taxon>Helotiales</taxon>
        <taxon>Hyaloscyphaceae</taxon>
        <taxon>Hyaloscypha</taxon>
        <taxon>Hyaloscypha variabilis</taxon>
    </lineage>
</organism>
<reference evidence="7 8" key="1">
    <citation type="submission" date="2016-04" db="EMBL/GenBank/DDBJ databases">
        <title>A degradative enzymes factory behind the ericoid mycorrhizal symbiosis.</title>
        <authorList>
            <consortium name="DOE Joint Genome Institute"/>
            <person name="Martino E."/>
            <person name="Morin E."/>
            <person name="Grelet G."/>
            <person name="Kuo A."/>
            <person name="Kohler A."/>
            <person name="Daghino S."/>
            <person name="Barry K."/>
            <person name="Choi C."/>
            <person name="Cichocki N."/>
            <person name="Clum A."/>
            <person name="Copeland A."/>
            <person name="Hainaut M."/>
            <person name="Haridas S."/>
            <person name="Labutti K."/>
            <person name="Lindquist E."/>
            <person name="Lipzen A."/>
            <person name="Khouja H.-R."/>
            <person name="Murat C."/>
            <person name="Ohm R."/>
            <person name="Olson A."/>
            <person name="Spatafora J."/>
            <person name="Veneault-Fourrey C."/>
            <person name="Henrissat B."/>
            <person name="Grigoriev I."/>
            <person name="Martin F."/>
            <person name="Perotto S."/>
        </authorList>
    </citation>
    <scope>NUCLEOTIDE SEQUENCE [LARGE SCALE GENOMIC DNA]</scope>
    <source>
        <strain evidence="7 8">F</strain>
    </source>
</reference>
<evidence type="ECO:0000256" key="4">
    <source>
        <dbReference type="ARBA" id="ARBA00023163"/>
    </source>
</evidence>
<sequence>MNSTNTSQHIGTDAERLQPYAPYGKACISCARSKTRCAVASVGGKCERCHRLNKDCHPAPNVRKKRVSKKPVSSTALKTAALEEKLDGLVQMLQRSQSAIPELHGSQSHTQNQRINSRESTLSSAVVHGISNNQFNGTLQVDPGYEEFIPRESPSSMRLESLEDLAQQHRQKTLSKSEHLAELGGMGRLLTYAGPPTPAASICGFAAGRDKLNANTPKTTWPASDAQIEQYLISYRTSMVAYLPIVCLSPETTVEEMRSKRPFLLLVICAICSKNLERQAELVLEIKKVLASQMVVEGTRNLDLFLGILVFAGWCHLYICNKPVISTIIHLALSLASDLGLTKPLSTDSGSVMLNYTAQGCPKPITGIPPTRTMEERRAVIGLYLVSSVCSNYFQRIELMRWSRYLDECLRLLEFQKEYPMDELLVALTRVQLICNKGATSTINDLFGDSEMKVPATFYIKSLTSQLDDLERSIVPELKSNITLQLHILNATLTIHERSLTCASKSASSDPSDKLQCTENLWTCFTAVKAWFNTFFSLEAFPLSTYTQFSMMPLTQMAHCLVALFRLSTFESPGILWDRERVRQEMDFGDIVQLIVDRWDELPEANGIEMGPERVEVTEDGQMSEQSWFHAMKKLLVVRNLWDVKVAAMTAVSAQGASRLGQQYNSTLNGGRELGMHQMDNLEFYGMNADMLDDNWIRDMLGGGYDAGF</sequence>
<gene>
    <name evidence="7" type="ORF">L207DRAFT_458553</name>
</gene>
<evidence type="ECO:0000259" key="6">
    <source>
        <dbReference type="PROSITE" id="PS00463"/>
    </source>
</evidence>
<name>A0A2J6RTR2_HYAVF</name>
<evidence type="ECO:0000313" key="8">
    <source>
        <dbReference type="Proteomes" id="UP000235786"/>
    </source>
</evidence>
<dbReference type="InterPro" id="IPR036864">
    <property type="entry name" value="Zn2-C6_fun-type_DNA-bd_sf"/>
</dbReference>